<accession>A0A432YIT5</accession>
<dbReference type="SMART" id="SM00822">
    <property type="entry name" value="PKS_KR"/>
    <property type="match status" value="1"/>
</dbReference>
<dbReference type="Pfam" id="PF00106">
    <property type="entry name" value="adh_short"/>
    <property type="match status" value="1"/>
</dbReference>
<dbReference type="EMBL" id="PIPZ01000001">
    <property type="protein sequence ID" value="RUO60887.1"/>
    <property type="molecule type" value="Genomic_DNA"/>
</dbReference>
<comment type="similarity">
    <text evidence="1 3">Belongs to the short-chain dehydrogenases/reductases (SDR) family.</text>
</comment>
<dbReference type="PROSITE" id="PS00061">
    <property type="entry name" value="ADH_SHORT"/>
    <property type="match status" value="1"/>
</dbReference>
<evidence type="ECO:0000313" key="6">
    <source>
        <dbReference type="Proteomes" id="UP000288127"/>
    </source>
</evidence>
<dbReference type="OrthoDB" id="4690547at2"/>
<sequence>MTTLNWQQHHILLTGATGGLGQALCRQLTDKGARVTLIGRHLGRLEELASALQQPFLHADVLADDFIECVDVYIKAQNDYPVTALINNAAVTYVGQFEMAPRGDIERVVQTNLIRPIQLCHLVLPQLPSHGWVMNIGSVFGAIGFPGQALYNASKFGLRGFSQGLQRERDGNQARVFYCAPRAIKTPLNDGLMASMNRALKTSQDSPELVAQQVIKQLEKGTLNTTIGWPEKLFVRLNGLIPSLIDSSMKKPRQLLKQLTKGALS</sequence>
<dbReference type="PANTHER" id="PTHR44196:SF1">
    <property type="entry name" value="DEHYDROGENASE_REDUCTASE SDR FAMILY MEMBER 7B"/>
    <property type="match status" value="1"/>
</dbReference>
<dbReference type="CDD" id="cd05233">
    <property type="entry name" value="SDR_c"/>
    <property type="match status" value="1"/>
</dbReference>
<comment type="caution">
    <text evidence="5">The sequence shown here is derived from an EMBL/GenBank/DDBJ whole genome shotgun (WGS) entry which is preliminary data.</text>
</comment>
<dbReference type="InterPro" id="IPR020904">
    <property type="entry name" value="Sc_DH/Rdtase_CS"/>
</dbReference>
<dbReference type="RefSeq" id="WP_126758525.1">
    <property type="nucleotide sequence ID" value="NZ_PIPZ01000001.1"/>
</dbReference>
<keyword evidence="2" id="KW-0560">Oxidoreductase</keyword>
<dbReference type="Gene3D" id="3.40.50.720">
    <property type="entry name" value="NAD(P)-binding Rossmann-like Domain"/>
    <property type="match status" value="1"/>
</dbReference>
<dbReference type="PANTHER" id="PTHR44196">
    <property type="entry name" value="DEHYDROGENASE/REDUCTASE SDR FAMILY MEMBER 7B"/>
    <property type="match status" value="1"/>
</dbReference>
<dbReference type="AlphaFoldDB" id="A0A432YIT5"/>
<dbReference type="InterPro" id="IPR057326">
    <property type="entry name" value="KR_dom"/>
</dbReference>
<dbReference type="GO" id="GO:0016491">
    <property type="term" value="F:oxidoreductase activity"/>
    <property type="evidence" value="ECO:0007669"/>
    <property type="project" value="UniProtKB-KW"/>
</dbReference>
<organism evidence="5 6">
    <name type="scientific">Pseudidiomarina marina</name>
    <dbReference type="NCBI Taxonomy" id="502366"/>
    <lineage>
        <taxon>Bacteria</taxon>
        <taxon>Pseudomonadati</taxon>
        <taxon>Pseudomonadota</taxon>
        <taxon>Gammaproteobacteria</taxon>
        <taxon>Alteromonadales</taxon>
        <taxon>Idiomarinaceae</taxon>
        <taxon>Pseudidiomarina</taxon>
    </lineage>
</organism>
<dbReference type="PRINTS" id="PR00081">
    <property type="entry name" value="GDHRDH"/>
</dbReference>
<evidence type="ECO:0000256" key="3">
    <source>
        <dbReference type="RuleBase" id="RU000363"/>
    </source>
</evidence>
<keyword evidence="6" id="KW-1185">Reference proteome</keyword>
<gene>
    <name evidence="5" type="ORF">CWI76_00995</name>
</gene>
<dbReference type="Proteomes" id="UP000288127">
    <property type="component" value="Unassembled WGS sequence"/>
</dbReference>
<dbReference type="InterPro" id="IPR002347">
    <property type="entry name" value="SDR_fam"/>
</dbReference>
<dbReference type="SUPFAM" id="SSF51735">
    <property type="entry name" value="NAD(P)-binding Rossmann-fold domains"/>
    <property type="match status" value="1"/>
</dbReference>
<evidence type="ECO:0000256" key="1">
    <source>
        <dbReference type="ARBA" id="ARBA00006484"/>
    </source>
</evidence>
<evidence type="ECO:0000313" key="5">
    <source>
        <dbReference type="EMBL" id="RUO60887.1"/>
    </source>
</evidence>
<feature type="domain" description="Ketoreductase" evidence="4">
    <location>
        <begin position="9"/>
        <end position="183"/>
    </location>
</feature>
<dbReference type="InterPro" id="IPR036291">
    <property type="entry name" value="NAD(P)-bd_dom_sf"/>
</dbReference>
<dbReference type="NCBIfam" id="NF006565">
    <property type="entry name" value="PRK09072.1"/>
    <property type="match status" value="1"/>
</dbReference>
<reference evidence="6" key="1">
    <citation type="journal article" date="2018" name="Front. Microbiol.">
        <title>Genome-Based Analysis Reveals the Taxonomy and Diversity of the Family Idiomarinaceae.</title>
        <authorList>
            <person name="Liu Y."/>
            <person name="Lai Q."/>
            <person name="Shao Z."/>
        </authorList>
    </citation>
    <scope>NUCLEOTIDE SEQUENCE [LARGE SCALE GENOMIC DNA]</scope>
    <source>
        <strain evidence="6">PIM1</strain>
    </source>
</reference>
<name>A0A432YIT5_9GAMM</name>
<evidence type="ECO:0000259" key="4">
    <source>
        <dbReference type="SMART" id="SM00822"/>
    </source>
</evidence>
<dbReference type="PRINTS" id="PR00080">
    <property type="entry name" value="SDRFAMILY"/>
</dbReference>
<dbReference type="GO" id="GO:0016020">
    <property type="term" value="C:membrane"/>
    <property type="evidence" value="ECO:0007669"/>
    <property type="project" value="TreeGrafter"/>
</dbReference>
<evidence type="ECO:0000256" key="2">
    <source>
        <dbReference type="ARBA" id="ARBA00023002"/>
    </source>
</evidence>
<proteinExistence type="inferred from homology"/>
<protein>
    <submittedName>
        <fullName evidence="5">Short chain dehydrogenase</fullName>
    </submittedName>
</protein>